<feature type="region of interest" description="Disordered" evidence="1">
    <location>
        <begin position="85"/>
        <end position="122"/>
    </location>
</feature>
<dbReference type="RefSeq" id="WP_377424173.1">
    <property type="nucleotide sequence ID" value="NZ_JBHSPR010000017.1"/>
</dbReference>
<evidence type="ECO:0000313" key="2">
    <source>
        <dbReference type="EMBL" id="MFC6018553.1"/>
    </source>
</evidence>
<sequence length="122" mass="14392">MTRPNDEEPMLDVARGDPALSQHLRNSLKLLSERSDDPEFRRLADDILAGRRGLRDAATSPVFNRAINPQVERFAQRWEELSDEEKAELAQRGEADFAASRERIERERRERERWRRDHPDEL</sequence>
<feature type="compositionally biased region" description="Basic and acidic residues" evidence="1">
    <location>
        <begin position="87"/>
        <end position="122"/>
    </location>
</feature>
<dbReference type="EMBL" id="JBHSPR010000017">
    <property type="protein sequence ID" value="MFC6018553.1"/>
    <property type="molecule type" value="Genomic_DNA"/>
</dbReference>
<reference evidence="3" key="1">
    <citation type="journal article" date="2019" name="Int. J. Syst. Evol. Microbiol.">
        <title>The Global Catalogue of Microorganisms (GCM) 10K type strain sequencing project: providing services to taxonomists for standard genome sequencing and annotation.</title>
        <authorList>
            <consortium name="The Broad Institute Genomics Platform"/>
            <consortium name="The Broad Institute Genome Sequencing Center for Infectious Disease"/>
            <person name="Wu L."/>
            <person name="Ma J."/>
        </authorList>
    </citation>
    <scope>NUCLEOTIDE SEQUENCE [LARGE SCALE GENOMIC DNA]</scope>
    <source>
        <strain evidence="3">ZS-35-S2</strain>
    </source>
</reference>
<protein>
    <submittedName>
        <fullName evidence="2">Uncharacterized protein</fullName>
    </submittedName>
</protein>
<organism evidence="2 3">
    <name type="scientific">Plantactinospora solaniradicis</name>
    <dbReference type="NCBI Taxonomy" id="1723736"/>
    <lineage>
        <taxon>Bacteria</taxon>
        <taxon>Bacillati</taxon>
        <taxon>Actinomycetota</taxon>
        <taxon>Actinomycetes</taxon>
        <taxon>Micromonosporales</taxon>
        <taxon>Micromonosporaceae</taxon>
        <taxon>Plantactinospora</taxon>
    </lineage>
</organism>
<name>A0ABW1KBZ8_9ACTN</name>
<comment type="caution">
    <text evidence="2">The sequence shown here is derived from an EMBL/GenBank/DDBJ whole genome shotgun (WGS) entry which is preliminary data.</text>
</comment>
<accession>A0ABW1KBZ8</accession>
<proteinExistence type="predicted"/>
<dbReference type="Proteomes" id="UP001596203">
    <property type="component" value="Unassembled WGS sequence"/>
</dbReference>
<gene>
    <name evidence="2" type="ORF">ACFP2T_20380</name>
</gene>
<evidence type="ECO:0000256" key="1">
    <source>
        <dbReference type="SAM" id="MobiDB-lite"/>
    </source>
</evidence>
<evidence type="ECO:0000313" key="3">
    <source>
        <dbReference type="Proteomes" id="UP001596203"/>
    </source>
</evidence>
<keyword evidence="3" id="KW-1185">Reference proteome</keyword>